<keyword evidence="3" id="KW-1185">Reference proteome</keyword>
<evidence type="ECO:0000313" key="2">
    <source>
        <dbReference type="EMBL" id="KAJ8885628.1"/>
    </source>
</evidence>
<accession>A0ABQ9HMR0</accession>
<dbReference type="EMBL" id="JARBHB010000004">
    <property type="protein sequence ID" value="KAJ8885628.1"/>
    <property type="molecule type" value="Genomic_DNA"/>
</dbReference>
<comment type="caution">
    <text evidence="2">The sequence shown here is derived from an EMBL/GenBank/DDBJ whole genome shotgun (WGS) entry which is preliminary data.</text>
</comment>
<feature type="region of interest" description="Disordered" evidence="1">
    <location>
        <begin position="1"/>
        <end position="23"/>
    </location>
</feature>
<sequence length="236" mass="26928">MDKDDKAPHSESSDVAGNSISGGSAKEEDLRMAIITSQIVQWQHILGKFEGKPHHDRDYKHIADMVRWGNQEKLACTKFKLKGQGLTAIKANPQMSVCANWYKFIIFIRNNYQSSFFNCLQKLNEKITEYTTLLHLVGSRIVAHGPLNKAMFEENVLVQFLKGIKSSIQHFVLSRLPRICEQAVTFAKEEEQTEQMTGKKPYAQVVIRHTEAQCFRRKNLNKIVPQQQPLAGEAQN</sequence>
<proteinExistence type="predicted"/>
<evidence type="ECO:0000313" key="3">
    <source>
        <dbReference type="Proteomes" id="UP001159363"/>
    </source>
</evidence>
<reference evidence="2 3" key="1">
    <citation type="submission" date="2023-02" db="EMBL/GenBank/DDBJ databases">
        <title>LHISI_Scaffold_Assembly.</title>
        <authorList>
            <person name="Stuart O.P."/>
            <person name="Cleave R."/>
            <person name="Magrath M.J.L."/>
            <person name="Mikheyev A.S."/>
        </authorList>
    </citation>
    <scope>NUCLEOTIDE SEQUENCE [LARGE SCALE GENOMIC DNA]</scope>
    <source>
        <strain evidence="2">Daus_M_001</strain>
        <tissue evidence="2">Leg muscle</tissue>
    </source>
</reference>
<feature type="compositionally biased region" description="Basic and acidic residues" evidence="1">
    <location>
        <begin position="1"/>
        <end position="12"/>
    </location>
</feature>
<gene>
    <name evidence="2" type="ORF">PR048_011826</name>
</gene>
<protein>
    <submittedName>
        <fullName evidence="2">Uncharacterized protein</fullName>
    </submittedName>
</protein>
<feature type="compositionally biased region" description="Polar residues" evidence="1">
    <location>
        <begin position="13"/>
        <end position="22"/>
    </location>
</feature>
<organism evidence="2 3">
    <name type="scientific">Dryococelus australis</name>
    <dbReference type="NCBI Taxonomy" id="614101"/>
    <lineage>
        <taxon>Eukaryota</taxon>
        <taxon>Metazoa</taxon>
        <taxon>Ecdysozoa</taxon>
        <taxon>Arthropoda</taxon>
        <taxon>Hexapoda</taxon>
        <taxon>Insecta</taxon>
        <taxon>Pterygota</taxon>
        <taxon>Neoptera</taxon>
        <taxon>Polyneoptera</taxon>
        <taxon>Phasmatodea</taxon>
        <taxon>Verophasmatodea</taxon>
        <taxon>Anareolatae</taxon>
        <taxon>Phasmatidae</taxon>
        <taxon>Eurycanthinae</taxon>
        <taxon>Dryococelus</taxon>
    </lineage>
</organism>
<name>A0ABQ9HMR0_9NEOP</name>
<evidence type="ECO:0000256" key="1">
    <source>
        <dbReference type="SAM" id="MobiDB-lite"/>
    </source>
</evidence>
<dbReference type="Proteomes" id="UP001159363">
    <property type="component" value="Chromosome X"/>
</dbReference>